<sequence>MQQEEEERYVQIIKDSNRKLVVLKLLSNFFNHKDFVGVLVRTKVIHSLFQKNQSLDINKLELFHIQYTNSLIDLFQKIKKSKEQQYTLISDEIYINGDIISKLSFEIGEEKFSDQTKEHAQKMSKKIEQLYQIFATDSNSFFDWSDVMSFSDAIKSEYYREINIDQYEKLTTANKKNYENKYVKFEKKLLGRLNILNFKIKFLCGLVCNNEIIEVYEFRDSNDKFIFVGNEKSFSFIENDMEKVVNLSKNNSAKEEIIAQLKDKNALLELELSTIKTSLPESVQEVLKDYLNKISSVDFLEDLQNVDEQTNILKTMLNININ</sequence>
<dbReference type="OrthoDB" id="995060at2"/>
<evidence type="ECO:0000313" key="3">
    <source>
        <dbReference type="Proteomes" id="UP000182826"/>
    </source>
</evidence>
<keyword evidence="1" id="KW-0175">Coiled coil</keyword>
<dbReference type="Proteomes" id="UP000182826">
    <property type="component" value="Unassembled WGS sequence"/>
</dbReference>
<organism evidence="2 3">
    <name type="scientific">Flavobacterium johnsoniae</name>
    <name type="common">Cytophaga johnsonae</name>
    <dbReference type="NCBI Taxonomy" id="986"/>
    <lineage>
        <taxon>Bacteria</taxon>
        <taxon>Pseudomonadati</taxon>
        <taxon>Bacteroidota</taxon>
        <taxon>Flavobacteriia</taxon>
        <taxon>Flavobacteriales</taxon>
        <taxon>Flavobacteriaceae</taxon>
        <taxon>Flavobacterium</taxon>
    </lineage>
</organism>
<evidence type="ECO:0000313" key="2">
    <source>
        <dbReference type="EMBL" id="OIV42031.1"/>
    </source>
</evidence>
<protein>
    <submittedName>
        <fullName evidence="2">Uncharacterized protein</fullName>
    </submittedName>
</protein>
<gene>
    <name evidence="2" type="ORF">BKM63_10285</name>
</gene>
<dbReference type="EMBL" id="MLFK01000006">
    <property type="protein sequence ID" value="OIV42031.1"/>
    <property type="molecule type" value="Genomic_DNA"/>
</dbReference>
<reference evidence="2 3" key="1">
    <citation type="submission" date="2016-10" db="EMBL/GenBank/DDBJ databases">
        <title>Draft Genome Sequence of Rhizobacteria Flavobacterium johnsoniae CI04.</title>
        <authorList>
            <person name="Bravo J.I."/>
            <person name="Lozano G.L."/>
            <person name="Handelsman J."/>
        </authorList>
    </citation>
    <scope>NUCLEOTIDE SEQUENCE [LARGE SCALE GENOMIC DNA]</scope>
    <source>
        <strain evidence="2 3">CI04</strain>
    </source>
</reference>
<name>A0A1J7BTJ4_FLAJO</name>
<dbReference type="RefSeq" id="WP_071636521.1">
    <property type="nucleotide sequence ID" value="NZ_MLFK01000006.1"/>
</dbReference>
<dbReference type="AlphaFoldDB" id="A0A1J7BTJ4"/>
<proteinExistence type="predicted"/>
<keyword evidence="3" id="KW-1185">Reference proteome</keyword>
<feature type="coiled-coil region" evidence="1">
    <location>
        <begin position="244"/>
        <end position="278"/>
    </location>
</feature>
<evidence type="ECO:0000256" key="1">
    <source>
        <dbReference type="SAM" id="Coils"/>
    </source>
</evidence>
<comment type="caution">
    <text evidence="2">The sequence shown here is derived from an EMBL/GenBank/DDBJ whole genome shotgun (WGS) entry which is preliminary data.</text>
</comment>
<accession>A0A1J7BTJ4</accession>